<comment type="caution">
    <text evidence="1">The sequence shown here is derived from an EMBL/GenBank/DDBJ whole genome shotgun (WGS) entry which is preliminary data.</text>
</comment>
<evidence type="ECO:0000313" key="1">
    <source>
        <dbReference type="EMBL" id="KAE9020801.1"/>
    </source>
</evidence>
<dbReference type="AlphaFoldDB" id="A0A6A3LMQ3"/>
<dbReference type="EMBL" id="QXFW01000201">
    <property type="protein sequence ID" value="KAE9020801.1"/>
    <property type="molecule type" value="Genomic_DNA"/>
</dbReference>
<gene>
    <name evidence="1" type="ORF">PF011_g5235</name>
</gene>
<reference evidence="1 2" key="1">
    <citation type="submission" date="2018-09" db="EMBL/GenBank/DDBJ databases">
        <title>Genomic investigation of the strawberry pathogen Phytophthora fragariae indicates pathogenicity is determined by transcriptional variation in three key races.</title>
        <authorList>
            <person name="Adams T.M."/>
            <person name="Armitage A.D."/>
            <person name="Sobczyk M.K."/>
            <person name="Bates H.J."/>
            <person name="Dunwell J.M."/>
            <person name="Nellist C.F."/>
            <person name="Harrison R.J."/>
        </authorList>
    </citation>
    <scope>NUCLEOTIDE SEQUENCE [LARGE SCALE GENOMIC DNA]</scope>
    <source>
        <strain evidence="1 2">SCRP245</strain>
    </source>
</reference>
<dbReference type="Proteomes" id="UP000460718">
    <property type="component" value="Unassembled WGS sequence"/>
</dbReference>
<name>A0A6A3LMQ3_9STRA</name>
<accession>A0A6A3LMQ3</accession>
<organism evidence="1 2">
    <name type="scientific">Phytophthora fragariae</name>
    <dbReference type="NCBI Taxonomy" id="53985"/>
    <lineage>
        <taxon>Eukaryota</taxon>
        <taxon>Sar</taxon>
        <taxon>Stramenopiles</taxon>
        <taxon>Oomycota</taxon>
        <taxon>Peronosporomycetes</taxon>
        <taxon>Peronosporales</taxon>
        <taxon>Peronosporaceae</taxon>
        <taxon>Phytophthora</taxon>
    </lineage>
</organism>
<sequence>MMSSSISPTNLQSCRTAKAQLTTLVVASMVDLRKKLDRSDETDRVVQQAAERIRPAAPNDGCLKCGGTHYVAKCPMQHPRKNREQPKKLHTKRTDRERMKRIKERLGGVHTIMLNDSLELRYCADTGSDWCRISRKNFDKLVQLGSNVVATSLEKPVLGKAVGES</sequence>
<protein>
    <submittedName>
        <fullName evidence="1">Uncharacterized protein</fullName>
    </submittedName>
</protein>
<evidence type="ECO:0000313" key="2">
    <source>
        <dbReference type="Proteomes" id="UP000460718"/>
    </source>
</evidence>
<proteinExistence type="predicted"/>